<keyword evidence="2" id="KW-1185">Reference proteome</keyword>
<proteinExistence type="predicted"/>
<sequence>MSFVDREFALRAFQTLPKFRQVTGSDFKLNARCPICGDSQKDEHKARFWAYPVNDGGIMLHCFNCDASLGIKKYLYEYEPDLYR</sequence>
<organism evidence="1 2">
    <name type="scientific">Escherichia phage vB_EcoM_005</name>
    <dbReference type="NCBI Taxonomy" id="2500761"/>
    <lineage>
        <taxon>Viruses</taxon>
        <taxon>Duplodnaviria</taxon>
        <taxon>Heunggongvirae</taxon>
        <taxon>Uroviricota</taxon>
        <taxon>Caudoviricetes</taxon>
        <taxon>Pantevenvirales</taxon>
        <taxon>Straboviridae</taxon>
        <taxon>Tevenvirinae</taxon>
        <taxon>Dhakavirus</taxon>
        <taxon>Dhakavirus ecom005</taxon>
    </lineage>
</organism>
<evidence type="ECO:0000313" key="1">
    <source>
        <dbReference type="EMBL" id="AZV01084.1"/>
    </source>
</evidence>
<dbReference type="EMBL" id="MK295203">
    <property type="protein sequence ID" value="AZV01084.1"/>
    <property type="molecule type" value="Genomic_DNA"/>
</dbReference>
<reference evidence="1 2" key="1">
    <citation type="submission" date="2018-12" db="EMBL/GenBank/DDBJ databases">
        <title>Characterization of novel bacteriophages infecting Shigella spp. and E. coli O157: H7.</title>
        <authorList>
            <person name="Shahin K."/>
            <person name="Bao H."/>
            <person name="Wang R."/>
        </authorList>
    </citation>
    <scope>NUCLEOTIDE SEQUENCE [LARGE SCALE GENOMIC DNA]</scope>
</reference>
<evidence type="ECO:0000313" key="2">
    <source>
        <dbReference type="Proteomes" id="UP000288494"/>
    </source>
</evidence>
<protein>
    <submittedName>
        <fullName evidence="1">DNA primase subunit</fullName>
    </submittedName>
</protein>
<dbReference type="Proteomes" id="UP000288494">
    <property type="component" value="Segment"/>
</dbReference>
<accession>A0A3T0ILY9</accession>
<gene>
    <name evidence="1" type="ORF">vBEcoM005_197</name>
</gene>
<name>A0A3T0ILY9_9CAUD</name>